<keyword evidence="1" id="KW-0472">Membrane</keyword>
<evidence type="ECO:0000256" key="1">
    <source>
        <dbReference type="SAM" id="Phobius"/>
    </source>
</evidence>
<dbReference type="EMBL" id="JBHSIM010000013">
    <property type="protein sequence ID" value="MFC4832138.1"/>
    <property type="molecule type" value="Genomic_DNA"/>
</dbReference>
<evidence type="ECO:0000313" key="3">
    <source>
        <dbReference type="Proteomes" id="UP001595909"/>
    </source>
</evidence>
<name>A0ABV9RFW9_9PSEU</name>
<proteinExistence type="predicted"/>
<comment type="caution">
    <text evidence="2">The sequence shown here is derived from an EMBL/GenBank/DDBJ whole genome shotgun (WGS) entry which is preliminary data.</text>
</comment>
<dbReference type="Proteomes" id="UP001595909">
    <property type="component" value="Unassembled WGS sequence"/>
</dbReference>
<feature type="transmembrane region" description="Helical" evidence="1">
    <location>
        <begin position="6"/>
        <end position="27"/>
    </location>
</feature>
<organism evidence="2 3">
    <name type="scientific">Actinomycetospora chibensis</name>
    <dbReference type="NCBI Taxonomy" id="663606"/>
    <lineage>
        <taxon>Bacteria</taxon>
        <taxon>Bacillati</taxon>
        <taxon>Actinomycetota</taxon>
        <taxon>Actinomycetes</taxon>
        <taxon>Pseudonocardiales</taxon>
        <taxon>Pseudonocardiaceae</taxon>
        <taxon>Actinomycetospora</taxon>
    </lineage>
</organism>
<sequence>MVGTAGGMVIIAISNIIISAATSFAVARYTLRRDREAKTSDVIRESRSRLLLQLERLRFWDPSSGDEVAYDAVAKVRAIIAEEPTCVTDRGRARSAVEDVELNVNHSLRLEASARQLGMASEEDQARYVARGVGYKFAIENSCNAILELATPSDS</sequence>
<keyword evidence="1" id="KW-0812">Transmembrane</keyword>
<keyword evidence="3" id="KW-1185">Reference proteome</keyword>
<gene>
    <name evidence="2" type="ORF">ACFPEL_06930</name>
</gene>
<accession>A0ABV9RFW9</accession>
<protein>
    <submittedName>
        <fullName evidence="2">Uncharacterized protein</fullName>
    </submittedName>
</protein>
<keyword evidence="1" id="KW-1133">Transmembrane helix</keyword>
<evidence type="ECO:0000313" key="2">
    <source>
        <dbReference type="EMBL" id="MFC4832138.1"/>
    </source>
</evidence>
<dbReference type="RefSeq" id="WP_274189738.1">
    <property type="nucleotide sequence ID" value="NZ_BAABHN010000013.1"/>
</dbReference>
<reference evidence="3" key="1">
    <citation type="journal article" date="2019" name="Int. J. Syst. Evol. Microbiol.">
        <title>The Global Catalogue of Microorganisms (GCM) 10K type strain sequencing project: providing services to taxonomists for standard genome sequencing and annotation.</title>
        <authorList>
            <consortium name="The Broad Institute Genomics Platform"/>
            <consortium name="The Broad Institute Genome Sequencing Center for Infectious Disease"/>
            <person name="Wu L."/>
            <person name="Ma J."/>
        </authorList>
    </citation>
    <scope>NUCLEOTIDE SEQUENCE [LARGE SCALE GENOMIC DNA]</scope>
    <source>
        <strain evidence="3">CCUG 50347</strain>
    </source>
</reference>